<sequence>MKGTLLLLGLLVTGELTFQKTESCVPFFEGYASVVSGSRVWLYQELQAFDATAKVKVALEKIQGCYREERVRNIFLETKIMEAMVASPEFRAYYGSDNIRSFLDIFEKLLEE</sequence>
<dbReference type="CDD" id="cd00633">
    <property type="entry name" value="Secretoglobin"/>
    <property type="match status" value="1"/>
</dbReference>
<dbReference type="AlphaFoldDB" id="A0A6M4RS87"/>
<dbReference type="GO" id="GO:0005615">
    <property type="term" value="C:extracellular space"/>
    <property type="evidence" value="ECO:0007669"/>
    <property type="project" value="InterPro"/>
</dbReference>
<dbReference type="Gene3D" id="1.20.920.50">
    <property type="match status" value="1"/>
</dbReference>
<reference evidence="6" key="1">
    <citation type="submission" date="2019-06" db="EMBL/GenBank/DDBJ databases">
        <title>The evolutionary history of the Abp gene family expansion supports subfunctionalization following duplication.</title>
        <authorList>
            <person name="Karn R.C."/>
            <person name="Yazdanifar G."/>
            <person name="Pezer Z."/>
            <person name="Janousek V."/>
            <person name="Laukaitis C."/>
        </authorList>
    </citation>
    <scope>NUCLEOTIDE SEQUENCE</scope>
</reference>
<dbReference type="InterPro" id="IPR015332">
    <property type="entry name" value="CH2-like"/>
</dbReference>
<evidence type="ECO:0000256" key="4">
    <source>
        <dbReference type="ARBA" id="ARBA00022729"/>
    </source>
</evidence>
<dbReference type="InterPro" id="IPR016126">
    <property type="entry name" value="Secretoglobin"/>
</dbReference>
<dbReference type="InterPro" id="IPR035960">
    <property type="entry name" value="Secretoglobin_sf"/>
</dbReference>
<proteinExistence type="inferred from homology"/>
<evidence type="ECO:0000313" key="6">
    <source>
        <dbReference type="EMBL" id="QJS38998.1"/>
    </source>
</evidence>
<keyword evidence="3" id="KW-0964">Secreted</keyword>
<evidence type="ECO:0000256" key="5">
    <source>
        <dbReference type="SAM" id="SignalP"/>
    </source>
</evidence>
<evidence type="ECO:0000256" key="2">
    <source>
        <dbReference type="ARBA" id="ARBA00008650"/>
    </source>
</evidence>
<feature type="signal peptide" evidence="5">
    <location>
        <begin position="1"/>
        <end position="23"/>
    </location>
</feature>
<dbReference type="PANTHER" id="PTHR31708">
    <property type="entry name" value="ABPBG26-RELATED"/>
    <property type="match status" value="1"/>
</dbReference>
<dbReference type="EMBL" id="MN186718">
    <property type="protein sequence ID" value="QJS38998.1"/>
    <property type="molecule type" value="Genomic_DNA"/>
</dbReference>
<accession>A0A6M4RS87</accession>
<evidence type="ECO:0000256" key="1">
    <source>
        <dbReference type="ARBA" id="ARBA00004613"/>
    </source>
</evidence>
<gene>
    <name evidence="6" type="primary">AbpbgS</name>
</gene>
<evidence type="ECO:0000256" key="3">
    <source>
        <dbReference type="ARBA" id="ARBA00022525"/>
    </source>
</evidence>
<dbReference type="Pfam" id="PF09252">
    <property type="entry name" value="Feld-I_B"/>
    <property type="match status" value="1"/>
</dbReference>
<dbReference type="SUPFAM" id="SSF48201">
    <property type="entry name" value="Uteroglobin-like"/>
    <property type="match status" value="1"/>
</dbReference>
<feature type="chain" id="PRO_5026747599" evidence="5">
    <location>
        <begin position="24"/>
        <end position="112"/>
    </location>
</feature>
<organism evidence="6">
    <name type="scientific">Mus spretus</name>
    <name type="common">Western Mediterranean mouse</name>
    <name type="synonym">Mus musculus spretus</name>
    <dbReference type="NCBI Taxonomy" id="10096"/>
    <lineage>
        <taxon>Eukaryota</taxon>
        <taxon>Metazoa</taxon>
        <taxon>Chordata</taxon>
        <taxon>Craniata</taxon>
        <taxon>Vertebrata</taxon>
        <taxon>Euteleostomi</taxon>
        <taxon>Mammalia</taxon>
        <taxon>Eutheria</taxon>
        <taxon>Euarchontoglires</taxon>
        <taxon>Glires</taxon>
        <taxon>Rodentia</taxon>
        <taxon>Myomorpha</taxon>
        <taxon>Muroidea</taxon>
        <taxon>Muridae</taxon>
        <taxon>Murinae</taxon>
        <taxon>Mus</taxon>
        <taxon>Mus</taxon>
    </lineage>
</organism>
<protein>
    <submittedName>
        <fullName evidence="6">ABPBGS</fullName>
    </submittedName>
</protein>
<dbReference type="InterPro" id="IPR053723">
    <property type="entry name" value="Secretoglobin_Domain_sf"/>
</dbReference>
<comment type="subcellular location">
    <subcellularLocation>
        <location evidence="1">Secreted</location>
    </subcellularLocation>
</comment>
<comment type="similarity">
    <text evidence="2">Belongs to the secretoglobin family.</text>
</comment>
<name>A0A6M4RS87_MUSSP</name>
<keyword evidence="4 5" id="KW-0732">Signal</keyword>
<dbReference type="PANTHER" id="PTHR31708:SF1">
    <property type="entry name" value="ABPBG11-RELATED"/>
    <property type="match status" value="1"/>
</dbReference>